<keyword evidence="2 6" id="KW-0853">WD repeat</keyword>
<dbReference type="Gene3D" id="2.130.10.10">
    <property type="entry name" value="YVTN repeat-like/Quinoprotein amine dehydrogenase"/>
    <property type="match status" value="3"/>
</dbReference>
<accession>A0AAW1R7D1</accession>
<dbReference type="PANTHER" id="PTHR13720:SF13">
    <property type="entry name" value="CILIA- AND FLAGELLA-ASSOCIATED PROTEIN 251"/>
    <property type="match status" value="1"/>
</dbReference>
<dbReference type="SUPFAM" id="SSF47473">
    <property type="entry name" value="EF-hand"/>
    <property type="match status" value="1"/>
</dbReference>
<dbReference type="InterPro" id="IPR036322">
    <property type="entry name" value="WD40_repeat_dom_sf"/>
</dbReference>
<dbReference type="InterPro" id="IPR001680">
    <property type="entry name" value="WD40_rpt"/>
</dbReference>
<evidence type="ECO:0000256" key="5">
    <source>
        <dbReference type="ARBA" id="ARBA00040994"/>
    </source>
</evidence>
<comment type="subcellular location">
    <subcellularLocation>
        <location evidence="1">Cell projection</location>
        <location evidence="1">Cilium</location>
    </subcellularLocation>
</comment>
<organism evidence="8 9">
    <name type="scientific">[Myrmecia] bisecta</name>
    <dbReference type="NCBI Taxonomy" id="41462"/>
    <lineage>
        <taxon>Eukaryota</taxon>
        <taxon>Viridiplantae</taxon>
        <taxon>Chlorophyta</taxon>
        <taxon>core chlorophytes</taxon>
        <taxon>Trebouxiophyceae</taxon>
        <taxon>Trebouxiales</taxon>
        <taxon>Trebouxiaceae</taxon>
        <taxon>Myrmecia</taxon>
    </lineage>
</organism>
<dbReference type="InterPro" id="IPR015943">
    <property type="entry name" value="WD40/YVTN_repeat-like_dom_sf"/>
</dbReference>
<feature type="domain" description="EF-hand" evidence="7">
    <location>
        <begin position="818"/>
        <end position="853"/>
    </location>
</feature>
<dbReference type="GO" id="GO:0031514">
    <property type="term" value="C:motile cilium"/>
    <property type="evidence" value="ECO:0007669"/>
    <property type="project" value="TreeGrafter"/>
</dbReference>
<dbReference type="SUPFAM" id="SSF117289">
    <property type="entry name" value="Nucleoporin domain"/>
    <property type="match status" value="1"/>
</dbReference>
<name>A0AAW1R7D1_9CHLO</name>
<proteinExistence type="predicted"/>
<dbReference type="InterPro" id="IPR050630">
    <property type="entry name" value="WD_repeat_EMAP"/>
</dbReference>
<dbReference type="Pfam" id="PF00400">
    <property type="entry name" value="WD40"/>
    <property type="match status" value="1"/>
</dbReference>
<evidence type="ECO:0000256" key="1">
    <source>
        <dbReference type="ARBA" id="ARBA00004138"/>
    </source>
</evidence>
<evidence type="ECO:0000256" key="4">
    <source>
        <dbReference type="ARBA" id="ARBA00023273"/>
    </source>
</evidence>
<dbReference type="InterPro" id="IPR002048">
    <property type="entry name" value="EF_hand_dom"/>
</dbReference>
<evidence type="ECO:0000256" key="6">
    <source>
        <dbReference type="PROSITE-ProRule" id="PRU00221"/>
    </source>
</evidence>
<dbReference type="Gene3D" id="1.10.238.10">
    <property type="entry name" value="EF-hand"/>
    <property type="match status" value="1"/>
</dbReference>
<evidence type="ECO:0000313" key="8">
    <source>
        <dbReference type="EMBL" id="KAK9829875.1"/>
    </source>
</evidence>
<dbReference type="PROSITE" id="PS00678">
    <property type="entry name" value="WD_REPEATS_1"/>
    <property type="match status" value="1"/>
</dbReference>
<dbReference type="AlphaFoldDB" id="A0AAW1R7D1"/>
<evidence type="ECO:0000256" key="2">
    <source>
        <dbReference type="ARBA" id="ARBA00022574"/>
    </source>
</evidence>
<sequence length="903" mass="97318">MSEEPKALAVSRISVPAQGLHWVVGLSNIGAGGVLNLTADDQRECICYAAAHTAVLYSLPDKRQTMLQGHCNSISCLCASADKSIVVTADVGPDSLVVLWDPRSANPLRTIQSPHRHGTIAMDITADGAYLVTLGAEDADSGEQVIALWDLHSTASAEAAIRTNIPAGDMQLTVHFNSDNTAEIMTNGRQRVYFWGSQLPHANSFKYYSPPLCAADFKQAIRDYTASTFVPRTTSAVTGTVDGDIVVWEEQGSSALEGMRASDRRAAKVIRIHNTPITHLTCIDRFIVSGGADGFVRFFDPHFRLAAWFEDLSAGEISSISFSAAGMSVPAGAEEGDLNLFMAPDFLVATSQGQVLAVQAGSFEDVRLPRKGTCLLQGALNSVTSIAAHPLKPEFAIIGDGSSLQVWDFLRHTNLKTRQFEGLELTCLCYSRDGTVLAVGCSTGQIHLLTDGLLATSSELKSTKKEIVRLAFSSSGRQLAVACEDHAVMLFRQQPQRDSLRWEYMGRHLAHHARICGLCFGEAPSGQTKLFSLGRDGRIAEYDLENSSIPNGLKMVTLRDVAAAGTTPTALTFAPPMPYFMQGSADTLLVTADDAFKLRLYSADSQSCVATYLGPTFSGPLEDLVVFRSGVTDQPYVAYCTADRVVGLLAWPLDGDASRALGLIAHPRALAGMAVSHDGRKLLTAGRADGVINIWEVNTTGLDATCSTPEQQCQTWANMLNAQDPGLLDEIRDYFYYAQIRAQGDSSSAPRVIDGQVPVSMIPDLMRGLGHYPSAAEMTDMLEDLKYAAASRQQAPPAHITFNQFLALYINYRHVRGVELADIQQAFQTLGADGEGRLGREDLVDILTSSGEPMSAEEVATCLQALTGHQHAEDAMPGMVAATEFADQILGFQEDPAEPILVS</sequence>
<reference evidence="8 9" key="1">
    <citation type="journal article" date="2024" name="Nat. Commun.">
        <title>Phylogenomics reveals the evolutionary origins of lichenization in chlorophyte algae.</title>
        <authorList>
            <person name="Puginier C."/>
            <person name="Libourel C."/>
            <person name="Otte J."/>
            <person name="Skaloud P."/>
            <person name="Haon M."/>
            <person name="Grisel S."/>
            <person name="Petersen M."/>
            <person name="Berrin J.G."/>
            <person name="Delaux P.M."/>
            <person name="Dal Grande F."/>
            <person name="Keller J."/>
        </authorList>
    </citation>
    <scope>NUCLEOTIDE SEQUENCE [LARGE SCALE GENOMIC DNA]</scope>
    <source>
        <strain evidence="8 9">SAG 2043</strain>
    </source>
</reference>
<protein>
    <recommendedName>
        <fullName evidence="5">Cilia- and flagella-associated protein 251</fullName>
    </recommendedName>
</protein>
<keyword evidence="3" id="KW-0677">Repeat</keyword>
<dbReference type="InterPro" id="IPR019775">
    <property type="entry name" value="WD40_repeat_CS"/>
</dbReference>
<dbReference type="GO" id="GO:0005509">
    <property type="term" value="F:calcium ion binding"/>
    <property type="evidence" value="ECO:0007669"/>
    <property type="project" value="InterPro"/>
</dbReference>
<dbReference type="EMBL" id="JALJOR010000001">
    <property type="protein sequence ID" value="KAK9829875.1"/>
    <property type="molecule type" value="Genomic_DNA"/>
</dbReference>
<dbReference type="Proteomes" id="UP001489004">
    <property type="component" value="Unassembled WGS sequence"/>
</dbReference>
<dbReference type="SUPFAM" id="SSF50978">
    <property type="entry name" value="WD40 repeat-like"/>
    <property type="match status" value="1"/>
</dbReference>
<dbReference type="PROSITE" id="PS50222">
    <property type="entry name" value="EF_HAND_2"/>
    <property type="match status" value="1"/>
</dbReference>
<dbReference type="PROSITE" id="PS50082">
    <property type="entry name" value="WD_REPEATS_2"/>
    <property type="match status" value="1"/>
</dbReference>
<evidence type="ECO:0000256" key="3">
    <source>
        <dbReference type="ARBA" id="ARBA00022737"/>
    </source>
</evidence>
<evidence type="ECO:0000259" key="7">
    <source>
        <dbReference type="PROSITE" id="PS50222"/>
    </source>
</evidence>
<gene>
    <name evidence="8" type="ORF">WJX72_008365</name>
</gene>
<dbReference type="SMART" id="SM00320">
    <property type="entry name" value="WD40"/>
    <property type="match status" value="9"/>
</dbReference>
<feature type="repeat" description="WD" evidence="6">
    <location>
        <begin position="663"/>
        <end position="705"/>
    </location>
</feature>
<comment type="caution">
    <text evidence="8">The sequence shown here is derived from an EMBL/GenBank/DDBJ whole genome shotgun (WGS) entry which is preliminary data.</text>
</comment>
<keyword evidence="4" id="KW-0966">Cell projection</keyword>
<keyword evidence="9" id="KW-1185">Reference proteome</keyword>
<dbReference type="PANTHER" id="PTHR13720">
    <property type="entry name" value="WD-40 REPEAT PROTEIN"/>
    <property type="match status" value="1"/>
</dbReference>
<dbReference type="InterPro" id="IPR011992">
    <property type="entry name" value="EF-hand-dom_pair"/>
</dbReference>
<evidence type="ECO:0000313" key="9">
    <source>
        <dbReference type="Proteomes" id="UP001489004"/>
    </source>
</evidence>